<keyword evidence="8" id="KW-0924">Ammonia transport</keyword>
<evidence type="ECO:0000259" key="11">
    <source>
        <dbReference type="Pfam" id="PF00909"/>
    </source>
</evidence>
<evidence type="ECO:0000256" key="2">
    <source>
        <dbReference type="ARBA" id="ARBA00005887"/>
    </source>
</evidence>
<protein>
    <submittedName>
        <fullName evidence="12">Ammonium transporter AmtB-like domain-containing protein</fullName>
    </submittedName>
</protein>
<evidence type="ECO:0000256" key="4">
    <source>
        <dbReference type="ARBA" id="ARBA00022448"/>
    </source>
</evidence>
<keyword evidence="13" id="KW-1185">Reference proteome</keyword>
<evidence type="ECO:0000313" key="12">
    <source>
        <dbReference type="EMBL" id="KAF5826679.1"/>
    </source>
</evidence>
<evidence type="ECO:0000256" key="8">
    <source>
        <dbReference type="ARBA" id="ARBA00023177"/>
    </source>
</evidence>
<feature type="transmembrane region" description="Helical" evidence="10">
    <location>
        <begin position="168"/>
        <end position="188"/>
    </location>
</feature>
<feature type="transmembrane region" description="Helical" evidence="10">
    <location>
        <begin position="252"/>
        <end position="274"/>
    </location>
</feature>
<keyword evidence="5 10" id="KW-0812">Transmembrane</keyword>
<evidence type="ECO:0000256" key="9">
    <source>
        <dbReference type="SAM" id="MobiDB-lite"/>
    </source>
</evidence>
<dbReference type="InterPro" id="IPR029020">
    <property type="entry name" value="Ammonium/urea_transptr"/>
</dbReference>
<feature type="compositionally biased region" description="Basic and acidic residues" evidence="9">
    <location>
        <begin position="388"/>
        <end position="398"/>
    </location>
</feature>
<dbReference type="PRINTS" id="PR00342">
    <property type="entry name" value="RHESUSRHD"/>
</dbReference>
<reference evidence="12" key="1">
    <citation type="submission" date="2017-08" db="EMBL/GenBank/DDBJ databases">
        <authorList>
            <person name="Polle J.E."/>
            <person name="Barry K."/>
            <person name="Cushman J."/>
            <person name="Schmutz J."/>
            <person name="Tran D."/>
            <person name="Hathwaick L.T."/>
            <person name="Yim W.C."/>
            <person name="Jenkins J."/>
            <person name="Mckie-Krisberg Z.M."/>
            <person name="Prochnik S."/>
            <person name="Lindquist E."/>
            <person name="Dockter R.B."/>
            <person name="Adam C."/>
            <person name="Molina H."/>
            <person name="Bunkerborg J."/>
            <person name="Jin E."/>
            <person name="Buchheim M."/>
            <person name="Magnuson J."/>
        </authorList>
    </citation>
    <scope>NUCLEOTIDE SEQUENCE</scope>
    <source>
        <strain evidence="12">CCAP 19/18</strain>
    </source>
</reference>
<dbReference type="Proteomes" id="UP000815325">
    <property type="component" value="Unassembled WGS sequence"/>
</dbReference>
<evidence type="ECO:0000256" key="1">
    <source>
        <dbReference type="ARBA" id="ARBA00004141"/>
    </source>
</evidence>
<dbReference type="InterPro" id="IPR002229">
    <property type="entry name" value="RhesusRHD"/>
</dbReference>
<dbReference type="InterPro" id="IPR018047">
    <property type="entry name" value="Ammonium_transpt_CS"/>
</dbReference>
<dbReference type="Pfam" id="PF00909">
    <property type="entry name" value="Ammonium_transp"/>
    <property type="match status" value="1"/>
</dbReference>
<feature type="transmembrane region" description="Helical" evidence="10">
    <location>
        <begin position="93"/>
        <end position="114"/>
    </location>
</feature>
<organism evidence="12 13">
    <name type="scientific">Dunaliella salina</name>
    <name type="common">Green alga</name>
    <name type="synonym">Protococcus salinus</name>
    <dbReference type="NCBI Taxonomy" id="3046"/>
    <lineage>
        <taxon>Eukaryota</taxon>
        <taxon>Viridiplantae</taxon>
        <taxon>Chlorophyta</taxon>
        <taxon>core chlorophytes</taxon>
        <taxon>Chlorophyceae</taxon>
        <taxon>CS clade</taxon>
        <taxon>Chlamydomonadales</taxon>
        <taxon>Dunaliellaceae</taxon>
        <taxon>Dunaliella</taxon>
    </lineage>
</organism>
<dbReference type="Gene3D" id="1.10.3430.10">
    <property type="entry name" value="Ammonium transporter AmtB like domains"/>
    <property type="match status" value="1"/>
</dbReference>
<proteinExistence type="inferred from homology"/>
<dbReference type="InterPro" id="IPR024041">
    <property type="entry name" value="NH4_transpt_AmtB-like_dom"/>
</dbReference>
<accession>A0ABQ7FWE2</accession>
<keyword evidence="6 10" id="KW-1133">Transmembrane helix</keyword>
<feature type="domain" description="Ammonium transporter AmtB-like" evidence="11">
    <location>
        <begin position="14"/>
        <end position="357"/>
    </location>
</feature>
<evidence type="ECO:0000313" key="13">
    <source>
        <dbReference type="Proteomes" id="UP000815325"/>
    </source>
</evidence>
<dbReference type="SUPFAM" id="SSF111352">
    <property type="entry name" value="Ammonium transporter"/>
    <property type="match status" value="1"/>
</dbReference>
<evidence type="ECO:0000256" key="3">
    <source>
        <dbReference type="ARBA" id="ARBA00011036"/>
    </source>
</evidence>
<evidence type="ECO:0000256" key="5">
    <source>
        <dbReference type="ARBA" id="ARBA00022692"/>
    </source>
</evidence>
<dbReference type="PROSITE" id="PS01219">
    <property type="entry name" value="AMMONIUM_TRANSP"/>
    <property type="match status" value="1"/>
</dbReference>
<comment type="similarity">
    <text evidence="2">Belongs to the ammonia transporter channel (TC 1.A.11.2) family.</text>
</comment>
<dbReference type="PANTHER" id="PTHR11730">
    <property type="entry name" value="AMMONIUM TRANSPORTER"/>
    <property type="match status" value="1"/>
</dbReference>
<keyword evidence="4" id="KW-0813">Transport</keyword>
<name>A0ABQ7FWE2_DUNSA</name>
<feature type="transmembrane region" description="Helical" evidence="10">
    <location>
        <begin position="39"/>
        <end position="60"/>
    </location>
</feature>
<evidence type="ECO:0000256" key="7">
    <source>
        <dbReference type="ARBA" id="ARBA00023136"/>
    </source>
</evidence>
<feature type="region of interest" description="Disordered" evidence="9">
    <location>
        <begin position="380"/>
        <end position="404"/>
    </location>
</feature>
<evidence type="ECO:0000256" key="10">
    <source>
        <dbReference type="SAM" id="Phobius"/>
    </source>
</evidence>
<gene>
    <name evidence="12" type="ORF">DUNSADRAFT_2371</name>
</gene>
<dbReference type="PANTHER" id="PTHR11730:SF6">
    <property type="entry name" value="AMMONIUM TRANSPORTER"/>
    <property type="match status" value="1"/>
</dbReference>
<feature type="transmembrane region" description="Helical" evidence="10">
    <location>
        <begin position="309"/>
        <end position="330"/>
    </location>
</feature>
<comment type="similarity">
    <text evidence="3">Belongs to the ammonium transporter (TC 2.A.49) family. Rh subfamily.</text>
</comment>
<comment type="caution">
    <text evidence="12">The sequence shown here is derived from an EMBL/GenBank/DDBJ whole genome shotgun (WGS) entry which is preliminary data.</text>
</comment>
<keyword evidence="7 10" id="KW-0472">Membrane</keyword>
<feature type="transmembrane region" description="Helical" evidence="10">
    <location>
        <begin position="200"/>
        <end position="218"/>
    </location>
</feature>
<dbReference type="EMBL" id="MU070773">
    <property type="protein sequence ID" value="KAF5826679.1"/>
    <property type="molecule type" value="Genomic_DNA"/>
</dbReference>
<feature type="transmembrane region" description="Helical" evidence="10">
    <location>
        <begin position="224"/>
        <end position="245"/>
    </location>
</feature>
<feature type="transmembrane region" description="Helical" evidence="10">
    <location>
        <begin position="14"/>
        <end position="32"/>
    </location>
</feature>
<comment type="subcellular location">
    <subcellularLocation>
        <location evidence="1">Membrane</location>
        <topology evidence="1">Multi-pass membrane protein</topology>
    </subcellularLocation>
</comment>
<feature type="transmembrane region" description="Helical" evidence="10">
    <location>
        <begin position="135"/>
        <end position="152"/>
    </location>
</feature>
<sequence length="421" mass="44939">MQRVCVQSIPVPQFFQWAFAATAATIPAGCVAERFNFNAYLAYTVLLSAWIYPVVAHWVWSREGWLTYFDVSGLPSPHKQPDEILFGSGMIDFAGSAVIHLVGGFTGMMGAWLVGPRIGRFDSLGKPVDMPGHSVVLTVLGTVLLWFGWYGFNPGSVLVISSALSGEIAGRAACCTTLSGAAAGLTCLVNAWRRGRYWDLGALCNGVLVGFVSITAGAHVVEPWAAIIAGFVGALVFDGMCWVFLKLRIDDPLCAAPMHGWVGMWAVLFVGLLAKQEYVIQSYGTGNGRGDRYGAFYPGGNGHLLASQLIGVLTISAWVCGQTGLLFFALKKAGLLRISLSEEMAGLDISRHGGAVYNMESSKDPLLHMLGSNSGHPINVLPSSTEKGTPEGESHLDEANVPSAPKINMQPYKAAKIAPEV</sequence>
<evidence type="ECO:0000256" key="6">
    <source>
        <dbReference type="ARBA" id="ARBA00022989"/>
    </source>
</evidence>